<dbReference type="Pfam" id="PF17121">
    <property type="entry name" value="zf-C3HC4_5"/>
    <property type="match status" value="1"/>
</dbReference>
<comment type="caution">
    <text evidence="13">The sequence shown here is derived from an EMBL/GenBank/DDBJ whole genome shotgun (WGS) entry which is preliminary data.</text>
</comment>
<keyword evidence="14" id="KW-1185">Reference proteome</keyword>
<dbReference type="GO" id="GO:0061575">
    <property type="term" value="F:cyclin-dependent protein serine/threonine kinase activator activity"/>
    <property type="evidence" value="ECO:0007669"/>
    <property type="project" value="InterPro"/>
</dbReference>
<evidence type="ECO:0000313" key="14">
    <source>
        <dbReference type="Proteomes" id="UP001153365"/>
    </source>
</evidence>
<dbReference type="PANTHER" id="PTHR12683:SF13">
    <property type="entry name" value="CDK-ACTIVATING KINASE ASSEMBLY FACTOR MAT1"/>
    <property type="match status" value="1"/>
</dbReference>
<evidence type="ECO:0000256" key="3">
    <source>
        <dbReference type="ARBA" id="ARBA00022723"/>
    </source>
</evidence>
<keyword evidence="3" id="KW-0479">Metal-binding</keyword>
<feature type="region of interest" description="Disordered" evidence="11">
    <location>
        <begin position="1"/>
        <end position="50"/>
    </location>
</feature>
<dbReference type="AlphaFoldDB" id="A0AAV0AEY9"/>
<keyword evidence="4 9" id="KW-0863">Zinc-finger</keyword>
<dbReference type="GO" id="GO:0008270">
    <property type="term" value="F:zinc ion binding"/>
    <property type="evidence" value="ECO:0007669"/>
    <property type="project" value="UniProtKB-KW"/>
</dbReference>
<evidence type="ECO:0000256" key="10">
    <source>
        <dbReference type="SAM" id="Coils"/>
    </source>
</evidence>
<reference evidence="13" key="1">
    <citation type="submission" date="2022-06" db="EMBL/GenBank/DDBJ databases">
        <authorList>
            <consortium name="SYNGENTA / RWTH Aachen University"/>
        </authorList>
    </citation>
    <scope>NUCLEOTIDE SEQUENCE</scope>
</reference>
<gene>
    <name evidence="13" type="ORF">PPACK8108_LOCUS508</name>
</gene>
<keyword evidence="5" id="KW-0862">Zinc</keyword>
<dbReference type="NCBIfam" id="TIGR00570">
    <property type="entry name" value="cdk7"/>
    <property type="match status" value="1"/>
</dbReference>
<keyword evidence="6" id="KW-0539">Nucleus</keyword>
<dbReference type="Gene3D" id="3.30.40.10">
    <property type="entry name" value="Zinc/RING finger domain, C3HC4 (zinc finger)"/>
    <property type="match status" value="1"/>
</dbReference>
<evidence type="ECO:0000256" key="11">
    <source>
        <dbReference type="SAM" id="MobiDB-lite"/>
    </source>
</evidence>
<dbReference type="FunFam" id="3.30.40.10:FF:000037">
    <property type="entry name" value="Cdk-activating kinase assembly factor MAT1, centre"/>
    <property type="match status" value="1"/>
</dbReference>
<evidence type="ECO:0000256" key="1">
    <source>
        <dbReference type="ARBA" id="ARBA00004123"/>
    </source>
</evidence>
<protein>
    <recommendedName>
        <fullName evidence="2">RNA polymerase II transcription factor B subunit 3</fullName>
    </recommendedName>
    <alternativeName>
        <fullName evidence="8">RNA polymerase II transcription factor B 38 kDa subunit</fullName>
    </alternativeName>
    <alternativeName>
        <fullName evidence="7">RNA polymerase II transcription factor B p38 subunit</fullName>
    </alternativeName>
</protein>
<name>A0AAV0AEY9_PHAPC</name>
<evidence type="ECO:0000256" key="6">
    <source>
        <dbReference type="ARBA" id="ARBA00023242"/>
    </source>
</evidence>
<evidence type="ECO:0000256" key="4">
    <source>
        <dbReference type="ARBA" id="ARBA00022771"/>
    </source>
</evidence>
<evidence type="ECO:0000259" key="12">
    <source>
        <dbReference type="PROSITE" id="PS50089"/>
    </source>
</evidence>
<dbReference type="PROSITE" id="PS50089">
    <property type="entry name" value="ZF_RING_2"/>
    <property type="match status" value="1"/>
</dbReference>
<evidence type="ECO:0000256" key="2">
    <source>
        <dbReference type="ARBA" id="ARBA00022257"/>
    </source>
</evidence>
<dbReference type="SMART" id="SM00184">
    <property type="entry name" value="RING"/>
    <property type="match status" value="1"/>
</dbReference>
<dbReference type="EMBL" id="CALTRL010000068">
    <property type="protein sequence ID" value="CAH7666173.1"/>
    <property type="molecule type" value="Genomic_DNA"/>
</dbReference>
<feature type="domain" description="RING-type" evidence="12">
    <location>
        <begin position="86"/>
        <end position="129"/>
    </location>
</feature>
<evidence type="ECO:0000313" key="13">
    <source>
        <dbReference type="EMBL" id="CAH7666173.1"/>
    </source>
</evidence>
<dbReference type="GO" id="GO:0006289">
    <property type="term" value="P:nucleotide-excision repair"/>
    <property type="evidence" value="ECO:0007669"/>
    <property type="project" value="InterPro"/>
</dbReference>
<dbReference type="GO" id="GO:0070985">
    <property type="term" value="C:transcription factor TFIIK complex"/>
    <property type="evidence" value="ECO:0007669"/>
    <property type="project" value="UniProtKB-ARBA"/>
</dbReference>
<organism evidence="13 14">
    <name type="scientific">Phakopsora pachyrhizi</name>
    <name type="common">Asian soybean rust disease fungus</name>
    <dbReference type="NCBI Taxonomy" id="170000"/>
    <lineage>
        <taxon>Eukaryota</taxon>
        <taxon>Fungi</taxon>
        <taxon>Dikarya</taxon>
        <taxon>Basidiomycota</taxon>
        <taxon>Pucciniomycotina</taxon>
        <taxon>Pucciniomycetes</taxon>
        <taxon>Pucciniales</taxon>
        <taxon>Phakopsoraceae</taxon>
        <taxon>Phakopsora</taxon>
    </lineage>
</organism>
<dbReference type="InterPro" id="IPR004575">
    <property type="entry name" value="MAT1/Tfb3"/>
</dbReference>
<dbReference type="SUPFAM" id="SSF57850">
    <property type="entry name" value="RING/U-box"/>
    <property type="match status" value="1"/>
</dbReference>
<dbReference type="InterPro" id="IPR015877">
    <property type="entry name" value="MAT1_centre"/>
</dbReference>
<proteinExistence type="predicted"/>
<dbReference type="InterPro" id="IPR017907">
    <property type="entry name" value="Znf_RING_CS"/>
</dbReference>
<dbReference type="InterPro" id="IPR001841">
    <property type="entry name" value="Znf_RING"/>
</dbReference>
<feature type="compositionally biased region" description="Low complexity" evidence="11">
    <location>
        <begin position="19"/>
        <end position="50"/>
    </location>
</feature>
<accession>A0AAV0AEY9</accession>
<keyword evidence="10" id="KW-0175">Coiled coil</keyword>
<sequence length="417" mass="47268">MSMRKPVSGSSKFGKRSTNRTSTSSSSSSSSNFFKTQTTSNNNSFNPSQTSKIIVGSINGQNNGPKNLQSDQTGRIAEFFSESDVCPVCKSDRYLNPNLRLLVSRCYHKMCESCIDRIFSLGPEPCPICGQILRKINFAPQTFENLSVEKEVVIRRRISKYFNKRREDFKSLEAYNNYLEEVEDITFNLINGVDVAETEAKIKQFQIENQELIAQNAVHEARQAELNKRREEILRKERETRKAELIRLEEEARREELELKNATIQSLENSDVSAEKLVARQRLVAQKRAAARELATELASKSKVMMPSLSGLIDPSASKSFEGIRPDIDAELAQWDDYSQMFDLRQFETHRPAPYLDEESLRFVLSNDGLALVGGYDIGSYWERQLRTAMMGLFVPPPEPGSINNEISKDISSLSST</sequence>
<dbReference type="PANTHER" id="PTHR12683">
    <property type="entry name" value="CDK-ACTIVATING KINASE ASSEMBLY FACTOR MAT1"/>
    <property type="match status" value="1"/>
</dbReference>
<evidence type="ECO:0000256" key="5">
    <source>
        <dbReference type="ARBA" id="ARBA00022833"/>
    </source>
</evidence>
<dbReference type="Pfam" id="PF06391">
    <property type="entry name" value="MAT1"/>
    <property type="match status" value="1"/>
</dbReference>
<evidence type="ECO:0000256" key="9">
    <source>
        <dbReference type="PROSITE-ProRule" id="PRU00175"/>
    </source>
</evidence>
<evidence type="ECO:0000256" key="7">
    <source>
        <dbReference type="ARBA" id="ARBA00029873"/>
    </source>
</evidence>
<dbReference type="GO" id="GO:0006357">
    <property type="term" value="P:regulation of transcription by RNA polymerase II"/>
    <property type="evidence" value="ECO:0007669"/>
    <property type="project" value="TreeGrafter"/>
</dbReference>
<dbReference type="InterPro" id="IPR013083">
    <property type="entry name" value="Znf_RING/FYVE/PHD"/>
</dbReference>
<evidence type="ECO:0000256" key="8">
    <source>
        <dbReference type="ARBA" id="ARBA00033277"/>
    </source>
</evidence>
<dbReference type="PROSITE" id="PS00518">
    <property type="entry name" value="ZF_RING_1"/>
    <property type="match status" value="1"/>
</dbReference>
<feature type="coiled-coil region" evidence="10">
    <location>
        <begin position="195"/>
        <end position="265"/>
    </location>
</feature>
<comment type="subcellular location">
    <subcellularLocation>
        <location evidence="1">Nucleus</location>
    </subcellularLocation>
</comment>
<dbReference type="CDD" id="cd16573">
    <property type="entry name" value="RING-HC_TFB3-like"/>
    <property type="match status" value="1"/>
</dbReference>
<dbReference type="Proteomes" id="UP001153365">
    <property type="component" value="Unassembled WGS sequence"/>
</dbReference>